<dbReference type="Gene3D" id="2.170.130.10">
    <property type="entry name" value="TonB-dependent receptor, plug domain"/>
    <property type="match status" value="1"/>
</dbReference>
<feature type="domain" description="TonB-dependent receptor plug" evidence="15">
    <location>
        <begin position="44"/>
        <end position="152"/>
    </location>
</feature>
<evidence type="ECO:0000256" key="1">
    <source>
        <dbReference type="ARBA" id="ARBA00004571"/>
    </source>
</evidence>
<dbReference type="GO" id="GO:0044718">
    <property type="term" value="P:siderophore transmembrane transport"/>
    <property type="evidence" value="ECO:0007669"/>
    <property type="project" value="TreeGrafter"/>
</dbReference>
<dbReference type="NCBIfam" id="TIGR01785">
    <property type="entry name" value="TonB-hemin"/>
    <property type="match status" value="1"/>
</dbReference>
<keyword evidence="5 11" id="KW-0812">Transmembrane</keyword>
<dbReference type="Pfam" id="PF07715">
    <property type="entry name" value="Plug"/>
    <property type="match status" value="1"/>
</dbReference>
<dbReference type="InterPro" id="IPR011276">
    <property type="entry name" value="TonB_haem/Hb_rcpt"/>
</dbReference>
<comment type="caution">
    <text evidence="16">The sequence shown here is derived from an EMBL/GenBank/DDBJ whole genome shotgun (WGS) entry which is preliminary data.</text>
</comment>
<dbReference type="Proteomes" id="UP000233526">
    <property type="component" value="Unassembled WGS sequence"/>
</dbReference>
<dbReference type="InterPro" id="IPR010949">
    <property type="entry name" value="TonB_Hb/transfer/lactofer_rcpt"/>
</dbReference>
<dbReference type="GO" id="GO:0015232">
    <property type="term" value="F:heme transmembrane transporter activity"/>
    <property type="evidence" value="ECO:0007669"/>
    <property type="project" value="InterPro"/>
</dbReference>
<evidence type="ECO:0000256" key="9">
    <source>
        <dbReference type="ARBA" id="ARBA00023170"/>
    </source>
</evidence>
<evidence type="ECO:0000256" key="2">
    <source>
        <dbReference type="ARBA" id="ARBA00008143"/>
    </source>
</evidence>
<keyword evidence="10 11" id="KW-0998">Cell outer membrane</keyword>
<dbReference type="GO" id="GO:0009279">
    <property type="term" value="C:cell outer membrane"/>
    <property type="evidence" value="ECO:0007669"/>
    <property type="project" value="UniProtKB-SubCell"/>
</dbReference>
<dbReference type="Gene3D" id="2.40.170.20">
    <property type="entry name" value="TonB-dependent receptor, beta-barrel domain"/>
    <property type="match status" value="1"/>
</dbReference>
<dbReference type="InterPro" id="IPR000531">
    <property type="entry name" value="Beta-barrel_TonB"/>
</dbReference>
<evidence type="ECO:0000256" key="8">
    <source>
        <dbReference type="ARBA" id="ARBA00023136"/>
    </source>
</evidence>
<dbReference type="Pfam" id="PF00593">
    <property type="entry name" value="TonB_dep_Rec_b-barrel"/>
    <property type="match status" value="1"/>
</dbReference>
<dbReference type="EMBL" id="LJZX01000014">
    <property type="protein sequence ID" value="PKQ81804.1"/>
    <property type="molecule type" value="Genomic_DNA"/>
</dbReference>
<proteinExistence type="inferred from homology"/>
<dbReference type="CDD" id="cd01347">
    <property type="entry name" value="ligand_gated_channel"/>
    <property type="match status" value="1"/>
</dbReference>
<evidence type="ECO:0000313" key="16">
    <source>
        <dbReference type="EMBL" id="PKQ81804.1"/>
    </source>
</evidence>
<comment type="subcellular location">
    <subcellularLocation>
        <location evidence="1 11">Cell outer membrane</location>
        <topology evidence="1 11">Multi-pass membrane protein</topology>
    </subcellularLocation>
</comment>
<dbReference type="PANTHER" id="PTHR30069:SF29">
    <property type="entry name" value="HEMOGLOBIN AND HEMOGLOBIN-HAPTOGLOBIN-BINDING PROTEIN 1-RELATED"/>
    <property type="match status" value="1"/>
</dbReference>
<dbReference type="InterPro" id="IPR037066">
    <property type="entry name" value="Plug_dom_sf"/>
</dbReference>
<dbReference type="InterPro" id="IPR036942">
    <property type="entry name" value="Beta-barrel_TonB_sf"/>
</dbReference>
<evidence type="ECO:0000256" key="6">
    <source>
        <dbReference type="ARBA" id="ARBA00022729"/>
    </source>
</evidence>
<sequence length="686" mass="76476">MTHQNALSLVALAVAASLSSQAFAASHKADEVMVVSGSRMEQKLEDVSGPISVITAKQIEEQVVTNVADLFRYEPGVAINGGSHSSTDGQTFSLRGMGGNRVKVVSDGVRQNDAYGEGGVGQNYFDTDMIKQVEIVKGPASTAYGSDAIGGVIAITTKDASDFLRNKDSYVDVTSGYASENRQWMGGFTTALRTGDFEHLLRYTQRNGGVKQNYKSSLYDFDIVDRSVLLKSKWHISAVQQAQLTFDYYDQDKESDPFDNAKDLRLKDEKSENYRIMLDHQLKISSMLTDRVSSKVYISKFDQSNNKNTGNTTNGSSEHNTFLQNALGAQVQFDKRLGANNIVWGLEYEKLTTEREKTKTSYPSGAIANRSLFPDSDTRRAAVWFFDNIEINDKWLLTPGMRYDHYELQATSSNGKSSFGEIKEGELSPKLGLVYKAHELANIYSQYSHGFRAPTYSESLASGSYSAPGFTHIFIPNSDLRPESSDGIDLGARGQSDTFDYDISVFRTKYKDFIDRENTSSFGRTGMAMVTKYVNKDKVNTNGAELKLGYWFDDNIYTWGALSYISGKDQNGNYINSLNPLSGNIGVRFEQALWNFNTALRFADDMDKVGKDKDGKEFMKSAGWGAVDMYAQFNPLPELQLNIGVFNLFDREYTTYNRLAGKDARTDVSTFTEPGRNLSARVKYVF</sequence>
<dbReference type="PROSITE" id="PS52016">
    <property type="entry name" value="TONB_DEPENDENT_REC_3"/>
    <property type="match status" value="1"/>
</dbReference>
<keyword evidence="4 11" id="KW-1134">Transmembrane beta strand</keyword>
<evidence type="ECO:0000259" key="14">
    <source>
        <dbReference type="Pfam" id="PF00593"/>
    </source>
</evidence>
<accession>A0A2N3J5V4</accession>
<dbReference type="AlphaFoldDB" id="A0A2N3J5V4"/>
<keyword evidence="9" id="KW-0675">Receptor</keyword>
<dbReference type="InterPro" id="IPR039426">
    <property type="entry name" value="TonB-dep_rcpt-like"/>
</dbReference>
<feature type="signal peptide" evidence="13">
    <location>
        <begin position="1"/>
        <end position="24"/>
    </location>
</feature>
<dbReference type="RefSeq" id="WP_101316321.1">
    <property type="nucleotide sequence ID" value="NZ_CAWNSS010000014.1"/>
</dbReference>
<organism evidence="16 17">
    <name type="scientific">Aeromonas sobria</name>
    <dbReference type="NCBI Taxonomy" id="646"/>
    <lineage>
        <taxon>Bacteria</taxon>
        <taxon>Pseudomonadati</taxon>
        <taxon>Pseudomonadota</taxon>
        <taxon>Gammaproteobacteria</taxon>
        <taxon>Aeromonadales</taxon>
        <taxon>Aeromonadaceae</taxon>
        <taxon>Aeromonas</taxon>
    </lineage>
</organism>
<feature type="chain" id="PRO_5014949998" evidence="13">
    <location>
        <begin position="25"/>
        <end position="686"/>
    </location>
</feature>
<keyword evidence="3 11" id="KW-0813">Transport</keyword>
<evidence type="ECO:0000259" key="15">
    <source>
        <dbReference type="Pfam" id="PF07715"/>
    </source>
</evidence>
<dbReference type="SUPFAM" id="SSF56935">
    <property type="entry name" value="Porins"/>
    <property type="match status" value="1"/>
</dbReference>
<evidence type="ECO:0000256" key="13">
    <source>
        <dbReference type="SAM" id="SignalP"/>
    </source>
</evidence>
<evidence type="ECO:0000256" key="4">
    <source>
        <dbReference type="ARBA" id="ARBA00022452"/>
    </source>
</evidence>
<dbReference type="InterPro" id="IPR012910">
    <property type="entry name" value="Plug_dom"/>
</dbReference>
<evidence type="ECO:0000256" key="11">
    <source>
        <dbReference type="PROSITE-ProRule" id="PRU01360"/>
    </source>
</evidence>
<reference evidence="16 17" key="1">
    <citation type="journal article" date="2017" name="Front. Microbiol.">
        <title>Strong Genomic and Phenotypic Heterogeneity in the Aeromonas sobria Species Complex.</title>
        <authorList>
            <person name="Gauthier J."/>
            <person name="Vincent A.T."/>
            <person name="Charette S.J."/>
            <person name="Derome N."/>
        </authorList>
    </citation>
    <scope>NUCLEOTIDE SEQUENCE [LARGE SCALE GENOMIC DNA]</scope>
    <source>
        <strain evidence="16 17">JF2635</strain>
    </source>
</reference>
<dbReference type="GO" id="GO:0015344">
    <property type="term" value="F:siderophore uptake transmembrane transporter activity"/>
    <property type="evidence" value="ECO:0007669"/>
    <property type="project" value="TreeGrafter"/>
</dbReference>
<evidence type="ECO:0000256" key="7">
    <source>
        <dbReference type="ARBA" id="ARBA00023077"/>
    </source>
</evidence>
<evidence type="ECO:0000256" key="10">
    <source>
        <dbReference type="ARBA" id="ARBA00023237"/>
    </source>
</evidence>
<protein>
    <submittedName>
        <fullName evidence="16">Ligand-gated channel protein</fullName>
    </submittedName>
</protein>
<evidence type="ECO:0000256" key="3">
    <source>
        <dbReference type="ARBA" id="ARBA00022448"/>
    </source>
</evidence>
<evidence type="ECO:0000256" key="12">
    <source>
        <dbReference type="RuleBase" id="RU003357"/>
    </source>
</evidence>
<feature type="domain" description="TonB-dependent receptor-like beta-barrel" evidence="14">
    <location>
        <begin position="247"/>
        <end position="648"/>
    </location>
</feature>
<gene>
    <name evidence="16" type="ORF">AOX56_10995</name>
</gene>
<comment type="similarity">
    <text evidence="2">Belongs to the TonB-dependent receptor family. Hemoglobin/haptoglobin binding protein subfamily.</text>
</comment>
<keyword evidence="8 11" id="KW-0472">Membrane</keyword>
<dbReference type="PANTHER" id="PTHR30069">
    <property type="entry name" value="TONB-DEPENDENT OUTER MEMBRANE RECEPTOR"/>
    <property type="match status" value="1"/>
</dbReference>
<keyword evidence="7 12" id="KW-0798">TonB box</keyword>
<evidence type="ECO:0000256" key="5">
    <source>
        <dbReference type="ARBA" id="ARBA00022692"/>
    </source>
</evidence>
<evidence type="ECO:0000313" key="17">
    <source>
        <dbReference type="Proteomes" id="UP000233526"/>
    </source>
</evidence>
<keyword evidence="6 13" id="KW-0732">Signal</keyword>
<dbReference type="NCBIfam" id="TIGR01786">
    <property type="entry name" value="TonB-hemlactrns"/>
    <property type="match status" value="1"/>
</dbReference>
<name>A0A2N3J5V4_AERSO</name>